<dbReference type="OrthoDB" id="267270at2"/>
<dbReference type="AlphaFoldDB" id="A0A1H0BYR2"/>
<dbReference type="InterPro" id="IPR028098">
    <property type="entry name" value="Glyco_trans_4-like_N"/>
</dbReference>
<organism evidence="3 4">
    <name type="scientific">Desulfonauticus submarinus</name>
    <dbReference type="NCBI Taxonomy" id="206665"/>
    <lineage>
        <taxon>Bacteria</taxon>
        <taxon>Pseudomonadati</taxon>
        <taxon>Thermodesulfobacteriota</taxon>
        <taxon>Desulfovibrionia</taxon>
        <taxon>Desulfovibrionales</taxon>
        <taxon>Desulfonauticaceae</taxon>
        <taxon>Desulfonauticus</taxon>
    </lineage>
</organism>
<dbReference type="InterPro" id="IPR050194">
    <property type="entry name" value="Glycosyltransferase_grp1"/>
</dbReference>
<proteinExistence type="predicted"/>
<dbReference type="RefSeq" id="WP_092063816.1">
    <property type="nucleotide sequence ID" value="NZ_FNIN01000002.1"/>
</dbReference>
<dbReference type="Pfam" id="PF00534">
    <property type="entry name" value="Glycos_transf_1"/>
    <property type="match status" value="1"/>
</dbReference>
<dbReference type="Proteomes" id="UP000199602">
    <property type="component" value="Unassembled WGS sequence"/>
</dbReference>
<gene>
    <name evidence="3" type="ORF">SAMN04488516_102343</name>
</gene>
<reference evidence="3 4" key="1">
    <citation type="submission" date="2016-10" db="EMBL/GenBank/DDBJ databases">
        <authorList>
            <person name="de Groot N.N."/>
        </authorList>
    </citation>
    <scope>NUCLEOTIDE SEQUENCE [LARGE SCALE GENOMIC DNA]</scope>
    <source>
        <strain evidence="3 4">DSM 15269</strain>
    </source>
</reference>
<dbReference type="STRING" id="206665.SAMN04488516_102343"/>
<dbReference type="SUPFAM" id="SSF53756">
    <property type="entry name" value="UDP-Glycosyltransferase/glycogen phosphorylase"/>
    <property type="match status" value="1"/>
</dbReference>
<evidence type="ECO:0000313" key="3">
    <source>
        <dbReference type="EMBL" id="SDN50838.1"/>
    </source>
</evidence>
<dbReference type="CDD" id="cd03823">
    <property type="entry name" value="GT4_ExpE7-like"/>
    <property type="match status" value="1"/>
</dbReference>
<dbReference type="Pfam" id="PF13439">
    <property type="entry name" value="Glyco_transf_4"/>
    <property type="match status" value="1"/>
</dbReference>
<sequence length="386" mass="45057">MKILIFNTLYYPNQIGGAEKSVQLLAEGLLKDGKEPIVVTTSDKDCINYINGVKVYYIKTINLYWVYNAKKEKKYKKPIWHLIDSYNPFNKKINDVIEVENPDVVHTNNLAGFSVSVWKLAKDKDIKIVHTLRDYYLLCPKSTMFNEKLNKNCEKQCLACKLYSMPRKKYSKYVDVVVGVSKFILNKHLRYGYFKNVNKSVIYNSVEVPTNFKKKNMDKKEIIFGYVGTLSKSKGIEFLLENFKNLDLKNTKLFIYGKGLTKEYENYLKQKYQDKDLIFKGFKKPQDIYKNIDILIVPSLWNEPFGRIVPEANSYGIPVLASDTGGLSELVENGKNGYLFDLDKENDFEEKLRLTIEMYKKKQFEFNTNLFSLDTIINEYINLYSC</sequence>
<dbReference type="GO" id="GO:0016757">
    <property type="term" value="F:glycosyltransferase activity"/>
    <property type="evidence" value="ECO:0007669"/>
    <property type="project" value="InterPro"/>
</dbReference>
<dbReference type="InterPro" id="IPR001296">
    <property type="entry name" value="Glyco_trans_1"/>
</dbReference>
<protein>
    <submittedName>
        <fullName evidence="3">Glycosyltransferase involved in cell wall bisynthesis</fullName>
    </submittedName>
</protein>
<keyword evidence="3" id="KW-0808">Transferase</keyword>
<name>A0A1H0BYR2_9BACT</name>
<dbReference type="EMBL" id="FNIN01000002">
    <property type="protein sequence ID" value="SDN50838.1"/>
    <property type="molecule type" value="Genomic_DNA"/>
</dbReference>
<evidence type="ECO:0000313" key="4">
    <source>
        <dbReference type="Proteomes" id="UP000199602"/>
    </source>
</evidence>
<dbReference type="PANTHER" id="PTHR45947:SF3">
    <property type="entry name" value="SULFOQUINOVOSYL TRANSFERASE SQD2"/>
    <property type="match status" value="1"/>
</dbReference>
<keyword evidence="4" id="KW-1185">Reference proteome</keyword>
<accession>A0A1H0BYR2</accession>
<dbReference type="PANTHER" id="PTHR45947">
    <property type="entry name" value="SULFOQUINOVOSYL TRANSFERASE SQD2"/>
    <property type="match status" value="1"/>
</dbReference>
<feature type="domain" description="Glycosyl transferase family 1" evidence="1">
    <location>
        <begin position="209"/>
        <end position="361"/>
    </location>
</feature>
<evidence type="ECO:0000259" key="2">
    <source>
        <dbReference type="Pfam" id="PF13439"/>
    </source>
</evidence>
<evidence type="ECO:0000259" key="1">
    <source>
        <dbReference type="Pfam" id="PF00534"/>
    </source>
</evidence>
<dbReference type="Gene3D" id="3.40.50.2000">
    <property type="entry name" value="Glycogen Phosphorylase B"/>
    <property type="match status" value="2"/>
</dbReference>
<feature type="domain" description="Glycosyltransferase subfamily 4-like N-terminal" evidence="2">
    <location>
        <begin position="15"/>
        <end position="207"/>
    </location>
</feature>